<dbReference type="SUPFAM" id="SSF52540">
    <property type="entry name" value="P-loop containing nucleoside triphosphate hydrolases"/>
    <property type="match status" value="2"/>
</dbReference>
<feature type="transmembrane region" description="Helical" evidence="10">
    <location>
        <begin position="378"/>
        <end position="402"/>
    </location>
</feature>
<keyword evidence="4 10" id="KW-0812">Transmembrane</keyword>
<dbReference type="Pfam" id="PF00005">
    <property type="entry name" value="ABC_tran"/>
    <property type="match status" value="2"/>
</dbReference>
<dbReference type="Gene3D" id="1.20.1560.10">
    <property type="entry name" value="ABC transporter type 1, transmembrane domain"/>
    <property type="match status" value="1"/>
</dbReference>
<dbReference type="CDD" id="cd18577">
    <property type="entry name" value="ABC_6TM_Pgp_ABCB1_D1_like"/>
    <property type="match status" value="1"/>
</dbReference>
<evidence type="ECO:0000256" key="6">
    <source>
        <dbReference type="ARBA" id="ARBA00022840"/>
    </source>
</evidence>
<feature type="transmembrane region" description="Helical" evidence="10">
    <location>
        <begin position="946"/>
        <end position="966"/>
    </location>
</feature>
<feature type="transmembrane region" description="Helical" evidence="10">
    <location>
        <begin position="199"/>
        <end position="220"/>
    </location>
</feature>
<feature type="transmembrane region" description="Helical" evidence="10">
    <location>
        <begin position="146"/>
        <end position="179"/>
    </location>
</feature>
<feature type="transmembrane region" description="Helical" evidence="10">
    <location>
        <begin position="917"/>
        <end position="940"/>
    </location>
</feature>
<dbReference type="FunFam" id="3.40.50.300:FF:000913">
    <property type="entry name" value="ABC multidrug transporter SitT"/>
    <property type="match status" value="1"/>
</dbReference>
<feature type="region of interest" description="Disordered" evidence="9">
    <location>
        <begin position="1"/>
        <end position="102"/>
    </location>
</feature>
<dbReference type="SMART" id="SM00382">
    <property type="entry name" value="AAA"/>
    <property type="match status" value="2"/>
</dbReference>
<keyword evidence="8 10" id="KW-0472">Membrane</keyword>
<comment type="subcellular location">
    <subcellularLocation>
        <location evidence="2">Endomembrane system</location>
    </subcellularLocation>
    <subcellularLocation>
        <location evidence="1">Membrane</location>
        <topology evidence="1">Multi-pass membrane protein</topology>
    </subcellularLocation>
</comment>
<feature type="domain" description="ABC transmembrane type-1" evidence="12">
    <location>
        <begin position="804"/>
        <end position="1090"/>
    </location>
</feature>
<dbReference type="GO" id="GO:0005524">
    <property type="term" value="F:ATP binding"/>
    <property type="evidence" value="ECO:0007669"/>
    <property type="project" value="UniProtKB-KW"/>
</dbReference>
<sequence length="1391" mass="153726">MKRNSTLQDDEVPFLEDDEGSENGSQRRTSSASGSTFVQSDVPSERESHEAKTYTELTIRSNEKHKFSGSRRVDLPVSPTSPTSANGSSDEEENEPLLEDDVLGGDEKVKQAPQAEAKKPFISAEYKIAFSHFLRIFSYSTRNDRFLLAAAATASILTGVTLPLMNVVFGELVGVFGAFYSPESGETEEIFMQIIDKYVFYIIYLFIARLFLSYIATLGFRMASIRISASIRLAYLRALVNQPISVLDTLPPGQTAAIITITANILQLGISEKLSMFLQSLSLVITALAVAFYYNWLLTLVTSSGLMFIVAFYFLTIPHLVKGLKEVEEADKMSSSIASEVFEMIRMVAACGAEWKMAERYSGWVEESRRRGFLLSPIVAIQQAPAFFAIHATFALSFWYAIKLYLESAISSVTAIIIILMSIMTIVTSIGGIAGPLTAAAHAAGASGILHTIIDAPQPQTIGIQNSEILSQDVVLENVTFAYPMRWDVKILDNLSVRFPAGKITAIVGASGSGKSTIVGLLERWYELDGHLPVEMIMPWSKPGAITIGGQNIRETDLTWWRSQIGLVQQEPFLFNTTIFKNVEYGLIGTQWEDASPGQKRKLVEQACKEAFADEFISRLPEGYNTIAGDAGIKLSGGQRQRLAIARSIVKQPSILILDEATSSVDIHSERIIQVALDRISRNRTTITIAHRLSTIMGADNIVVLKKGQVVQQGTHDQLMADTDGHYFGLAHAQQLSMADDSMTTKGISDPEKQNEDEMVPLKLREEFETVTCSENPVIEPKSFRGSFGLFLWEQKYQWRWYGLMILGAGGAGVAFPIHAFLFAKLISLFNFWGEYLRDQTSFWCLMLLFLGFGVAISYFTLGWSSNVVSFQITATYRKEYFQNTLTKPVSYHDHADNSVGALTSRMASDPTQLQQLLGINMAIVLIALFNITGSIAFSVYFGWKLALLSICTSMPIILFSGFLRLRYEMQFEKLNYAVFADSSKFATEAIGAFRTVSSLTLESEICRRYETLLRNHTTDAFKKAKWSTFVFALSDSSALICMAFILWYGGQLLASHEYTPFQYLVVYLAVVQGSSSAGQSLSFGPNVASAFAAANRIQSMRSSSQDRTALHAEESSLNSEKTEGGVKIELQNVSFKYPTRNVAVLNAVNMTVEAGQFAAIVGPSGCGKTSIVSLLERFYNPQKGRILCNNHDISKSSLSSYRSNISLVAQEAALFSGTIRENILLGVPSLPPSSCTSCAKKTEEDLDTRLHRACREAGIHDFIISLPEGYDTAVGARGVALSGGQKQRIAIARALIRGPKLLLLDEATSNLDSETERDVMEVFEQKGRGITRIVVAHRLATVQNADVIFVMGEGRVVERGSHQELLRLKGLYWQMWVGRERLREGAIRNC</sequence>
<keyword evidence="7 10" id="KW-1133">Transmembrane helix</keyword>
<keyword evidence="5" id="KW-0547">Nucleotide-binding</keyword>
<evidence type="ECO:0000259" key="11">
    <source>
        <dbReference type="PROSITE" id="PS50893"/>
    </source>
</evidence>
<feature type="compositionally biased region" description="Basic and acidic residues" evidence="9">
    <location>
        <begin position="61"/>
        <end position="74"/>
    </location>
</feature>
<name>A0A1L7WCD3_9HELO</name>
<feature type="domain" description="ABC transporter" evidence="11">
    <location>
        <begin position="1129"/>
        <end position="1379"/>
    </location>
</feature>
<proteinExistence type="inferred from homology"/>
<evidence type="ECO:0000256" key="7">
    <source>
        <dbReference type="ARBA" id="ARBA00022989"/>
    </source>
</evidence>
<evidence type="ECO:0000256" key="5">
    <source>
        <dbReference type="ARBA" id="ARBA00022741"/>
    </source>
</evidence>
<organism evidence="13 14">
    <name type="scientific">Phialocephala subalpina</name>
    <dbReference type="NCBI Taxonomy" id="576137"/>
    <lineage>
        <taxon>Eukaryota</taxon>
        <taxon>Fungi</taxon>
        <taxon>Dikarya</taxon>
        <taxon>Ascomycota</taxon>
        <taxon>Pezizomycotina</taxon>
        <taxon>Leotiomycetes</taxon>
        <taxon>Helotiales</taxon>
        <taxon>Mollisiaceae</taxon>
        <taxon>Phialocephala</taxon>
        <taxon>Phialocephala fortinii species complex</taxon>
    </lineage>
</organism>
<reference evidence="13 14" key="1">
    <citation type="submission" date="2016-03" db="EMBL/GenBank/DDBJ databases">
        <authorList>
            <person name="Ploux O."/>
        </authorList>
    </citation>
    <scope>NUCLEOTIDE SEQUENCE [LARGE SCALE GENOMIC DNA]</scope>
    <source>
        <strain evidence="13 14">UAMH 11012</strain>
    </source>
</reference>
<evidence type="ECO:0000256" key="3">
    <source>
        <dbReference type="ARBA" id="ARBA00007577"/>
    </source>
</evidence>
<dbReference type="EMBL" id="FJOG01000001">
    <property type="protein sequence ID" value="CZR50440.1"/>
    <property type="molecule type" value="Genomic_DNA"/>
</dbReference>
<dbReference type="GO" id="GO:0016887">
    <property type="term" value="F:ATP hydrolysis activity"/>
    <property type="evidence" value="ECO:0007669"/>
    <property type="project" value="InterPro"/>
</dbReference>
<dbReference type="CDD" id="cd18578">
    <property type="entry name" value="ABC_6TM_Pgp_ABCB1_D2_like"/>
    <property type="match status" value="1"/>
</dbReference>
<keyword evidence="14" id="KW-1185">Reference proteome</keyword>
<comment type="similarity">
    <text evidence="3">Belongs to the ABC transporter superfamily. ABCB family. Multidrug resistance exporter (TC 3.A.1.201) subfamily.</text>
</comment>
<dbReference type="PANTHER" id="PTHR43394">
    <property type="entry name" value="ATP-DEPENDENT PERMEASE MDL1, MITOCHONDRIAL"/>
    <property type="match status" value="1"/>
</dbReference>
<dbReference type="InterPro" id="IPR003439">
    <property type="entry name" value="ABC_transporter-like_ATP-bd"/>
</dbReference>
<dbReference type="SUPFAM" id="SSF90123">
    <property type="entry name" value="ABC transporter transmembrane region"/>
    <property type="match status" value="2"/>
</dbReference>
<protein>
    <submittedName>
        <fullName evidence="13">Related to multidrug resistance protein</fullName>
    </submittedName>
</protein>
<dbReference type="OrthoDB" id="6500128at2759"/>
<dbReference type="STRING" id="576137.A0A1L7WCD3"/>
<feature type="compositionally biased region" description="Polar residues" evidence="9">
    <location>
        <begin position="22"/>
        <end position="42"/>
    </location>
</feature>
<dbReference type="Pfam" id="PF00664">
    <property type="entry name" value="ABC_membrane"/>
    <property type="match status" value="2"/>
</dbReference>
<dbReference type="GO" id="GO:0015421">
    <property type="term" value="F:ABC-type oligopeptide transporter activity"/>
    <property type="evidence" value="ECO:0007669"/>
    <property type="project" value="TreeGrafter"/>
</dbReference>
<feature type="transmembrane region" description="Helical" evidence="10">
    <location>
        <begin position="1030"/>
        <end position="1051"/>
    </location>
</feature>
<dbReference type="InterPro" id="IPR039421">
    <property type="entry name" value="Type_1_exporter"/>
</dbReference>
<dbReference type="InterPro" id="IPR027417">
    <property type="entry name" value="P-loop_NTPase"/>
</dbReference>
<dbReference type="PROSITE" id="PS50893">
    <property type="entry name" value="ABC_TRANSPORTER_2"/>
    <property type="match status" value="2"/>
</dbReference>
<evidence type="ECO:0000256" key="9">
    <source>
        <dbReference type="SAM" id="MobiDB-lite"/>
    </source>
</evidence>
<dbReference type="FunFam" id="3.40.50.300:FF:001530">
    <property type="entry name" value="ABC multidrug transporter (Eurofung)"/>
    <property type="match status" value="1"/>
</dbReference>
<feature type="domain" description="ABC transmembrane type-1" evidence="12">
    <location>
        <begin position="149"/>
        <end position="442"/>
    </location>
</feature>
<dbReference type="Proteomes" id="UP000184330">
    <property type="component" value="Unassembled WGS sequence"/>
</dbReference>
<feature type="compositionally biased region" description="Acidic residues" evidence="9">
    <location>
        <begin position="89"/>
        <end position="102"/>
    </location>
</feature>
<dbReference type="PROSITE" id="PS50929">
    <property type="entry name" value="ABC_TM1F"/>
    <property type="match status" value="2"/>
</dbReference>
<feature type="transmembrane region" description="Helical" evidence="10">
    <location>
        <begin position="274"/>
        <end position="294"/>
    </location>
</feature>
<feature type="transmembrane region" description="Helical" evidence="10">
    <location>
        <begin position="300"/>
        <end position="321"/>
    </location>
</feature>
<keyword evidence="6" id="KW-0067">ATP-binding</keyword>
<evidence type="ECO:0000256" key="8">
    <source>
        <dbReference type="ARBA" id="ARBA00023136"/>
    </source>
</evidence>
<evidence type="ECO:0000256" key="1">
    <source>
        <dbReference type="ARBA" id="ARBA00004141"/>
    </source>
</evidence>
<dbReference type="InterPro" id="IPR003593">
    <property type="entry name" value="AAA+_ATPase"/>
</dbReference>
<dbReference type="Gene3D" id="3.40.50.300">
    <property type="entry name" value="P-loop containing nucleotide triphosphate hydrolases"/>
    <property type="match status" value="2"/>
</dbReference>
<feature type="transmembrane region" description="Helical" evidence="10">
    <location>
        <begin position="801"/>
        <end position="821"/>
    </location>
</feature>
<dbReference type="InterPro" id="IPR017871">
    <property type="entry name" value="ABC_transporter-like_CS"/>
</dbReference>
<dbReference type="GO" id="GO:0090374">
    <property type="term" value="P:oligopeptide export from mitochondrion"/>
    <property type="evidence" value="ECO:0007669"/>
    <property type="project" value="TreeGrafter"/>
</dbReference>
<dbReference type="PROSITE" id="PS00211">
    <property type="entry name" value="ABC_TRANSPORTER_1"/>
    <property type="match status" value="2"/>
</dbReference>
<dbReference type="GO" id="GO:0012505">
    <property type="term" value="C:endomembrane system"/>
    <property type="evidence" value="ECO:0007669"/>
    <property type="project" value="UniProtKB-SubCell"/>
</dbReference>
<evidence type="ECO:0000259" key="12">
    <source>
        <dbReference type="PROSITE" id="PS50929"/>
    </source>
</evidence>
<feature type="transmembrane region" description="Helical" evidence="10">
    <location>
        <begin position="841"/>
        <end position="862"/>
    </location>
</feature>
<accession>A0A1L7WCD3</accession>
<feature type="compositionally biased region" description="Basic and acidic residues" evidence="9">
    <location>
        <begin position="43"/>
        <end position="53"/>
    </location>
</feature>
<feature type="domain" description="ABC transporter" evidence="11">
    <location>
        <begin position="474"/>
        <end position="732"/>
    </location>
</feature>
<evidence type="ECO:0000256" key="4">
    <source>
        <dbReference type="ARBA" id="ARBA00022692"/>
    </source>
</evidence>
<feature type="transmembrane region" description="Helical" evidence="10">
    <location>
        <begin position="408"/>
        <end position="427"/>
    </location>
</feature>
<dbReference type="InterPro" id="IPR036640">
    <property type="entry name" value="ABC1_TM_sf"/>
</dbReference>
<evidence type="ECO:0000313" key="13">
    <source>
        <dbReference type="EMBL" id="CZR50440.1"/>
    </source>
</evidence>
<evidence type="ECO:0000256" key="10">
    <source>
        <dbReference type="SAM" id="Phobius"/>
    </source>
</evidence>
<dbReference type="PANTHER" id="PTHR43394:SF18">
    <property type="entry name" value="ABC TRANSPORTER B FAMILY MEMBER 11-LIKE"/>
    <property type="match status" value="1"/>
</dbReference>
<feature type="compositionally biased region" description="Acidic residues" evidence="9">
    <location>
        <begin position="8"/>
        <end position="21"/>
    </location>
</feature>
<dbReference type="InterPro" id="IPR011527">
    <property type="entry name" value="ABC1_TM_dom"/>
</dbReference>
<gene>
    <name evidence="13" type="ORF">PAC_00312</name>
</gene>
<feature type="compositionally biased region" description="Polar residues" evidence="9">
    <location>
        <begin position="78"/>
        <end position="88"/>
    </location>
</feature>
<evidence type="ECO:0000256" key="2">
    <source>
        <dbReference type="ARBA" id="ARBA00004308"/>
    </source>
</evidence>
<evidence type="ECO:0000313" key="14">
    <source>
        <dbReference type="Proteomes" id="UP000184330"/>
    </source>
</evidence>
<dbReference type="GO" id="GO:0005743">
    <property type="term" value="C:mitochondrial inner membrane"/>
    <property type="evidence" value="ECO:0007669"/>
    <property type="project" value="TreeGrafter"/>
</dbReference>